<dbReference type="RefSeq" id="XP_007766105.1">
    <property type="nucleotide sequence ID" value="XM_007767915.1"/>
</dbReference>
<name>A0A5M3MZE3_CONPW</name>
<dbReference type="SUPFAM" id="SSF81383">
    <property type="entry name" value="F-box domain"/>
    <property type="match status" value="1"/>
</dbReference>
<sequence>MPIESPERPSLQDAPADVLYIIVSYLSVLDVLSLSLTCRSLRYFMRDRSIWANLYRTSNLPRPPGPHASQSLEFLQDTLVRSSRLQRNWAPFTANPRASHAVRIPQIDHLALVAHRWMLVVHRNTVRCCDLERLGSDEEAELSQRDVVHESVEGVRFSAMQAVSTTTADGVRVWYLVLEETFKENDRPLYATVLVFKLENLVDGPVKLVEMSRGVQNPAPLNKVIIGPRALIIAGQGDINHAEPRKVRVLDVVNEGREYQLPPHVLHDNPVTINAEMQITYASTLTHILSFLTFYSPAQGWATYVEAFALPPFSETAATSVSQILILTNFGQAPDLHLDALGVLQDSTIDPHTGNVQVTLIGKGYDQWRSTRASIVRVRLTLCNAENKDSLEGTTRTGDVGDIGYNVSRQGRIDKLKPFLIDCAFDGCARAVHDMTPRSRIVNAITFDDEGDVWVVMSQVQLPEPPGGGSNWQIVGFDGLRGRICRTYWTGAQRFLEVTDFA</sequence>
<dbReference type="Proteomes" id="UP000053558">
    <property type="component" value="Unassembled WGS sequence"/>
</dbReference>
<dbReference type="EMBL" id="JH711575">
    <property type="protein sequence ID" value="EIW84396.1"/>
    <property type="molecule type" value="Genomic_DNA"/>
</dbReference>
<protein>
    <recommendedName>
        <fullName evidence="1">F-box domain-containing protein</fullName>
    </recommendedName>
</protein>
<gene>
    <name evidence="2" type="ORF">CONPUDRAFT_163538</name>
</gene>
<comment type="caution">
    <text evidence="2">The sequence shown here is derived from an EMBL/GenBank/DDBJ whole genome shotgun (WGS) entry which is preliminary data.</text>
</comment>
<dbReference type="AlphaFoldDB" id="A0A5M3MZE3"/>
<dbReference type="KEGG" id="cput:CONPUDRAFT_163538"/>
<reference evidence="3" key="1">
    <citation type="journal article" date="2012" name="Science">
        <title>The Paleozoic origin of enzymatic lignin decomposition reconstructed from 31 fungal genomes.</title>
        <authorList>
            <person name="Floudas D."/>
            <person name="Binder M."/>
            <person name="Riley R."/>
            <person name="Barry K."/>
            <person name="Blanchette R.A."/>
            <person name="Henrissat B."/>
            <person name="Martinez A.T."/>
            <person name="Otillar R."/>
            <person name="Spatafora J.W."/>
            <person name="Yadav J.S."/>
            <person name="Aerts A."/>
            <person name="Benoit I."/>
            <person name="Boyd A."/>
            <person name="Carlson A."/>
            <person name="Copeland A."/>
            <person name="Coutinho P.M."/>
            <person name="de Vries R.P."/>
            <person name="Ferreira P."/>
            <person name="Findley K."/>
            <person name="Foster B."/>
            <person name="Gaskell J."/>
            <person name="Glotzer D."/>
            <person name="Gorecki P."/>
            <person name="Heitman J."/>
            <person name="Hesse C."/>
            <person name="Hori C."/>
            <person name="Igarashi K."/>
            <person name="Jurgens J.A."/>
            <person name="Kallen N."/>
            <person name="Kersten P."/>
            <person name="Kohler A."/>
            <person name="Kuees U."/>
            <person name="Kumar T.K.A."/>
            <person name="Kuo A."/>
            <person name="LaButti K."/>
            <person name="Larrondo L.F."/>
            <person name="Lindquist E."/>
            <person name="Ling A."/>
            <person name="Lombard V."/>
            <person name="Lucas S."/>
            <person name="Lundell T."/>
            <person name="Martin R."/>
            <person name="McLaughlin D.J."/>
            <person name="Morgenstern I."/>
            <person name="Morin E."/>
            <person name="Murat C."/>
            <person name="Nagy L.G."/>
            <person name="Nolan M."/>
            <person name="Ohm R.A."/>
            <person name="Patyshakuliyeva A."/>
            <person name="Rokas A."/>
            <person name="Ruiz-Duenas F.J."/>
            <person name="Sabat G."/>
            <person name="Salamov A."/>
            <person name="Samejima M."/>
            <person name="Schmutz J."/>
            <person name="Slot J.C."/>
            <person name="St John F."/>
            <person name="Stenlid J."/>
            <person name="Sun H."/>
            <person name="Sun S."/>
            <person name="Syed K."/>
            <person name="Tsang A."/>
            <person name="Wiebenga A."/>
            <person name="Young D."/>
            <person name="Pisabarro A."/>
            <person name="Eastwood D.C."/>
            <person name="Martin F."/>
            <person name="Cullen D."/>
            <person name="Grigoriev I.V."/>
            <person name="Hibbett D.S."/>
        </authorList>
    </citation>
    <scope>NUCLEOTIDE SEQUENCE [LARGE SCALE GENOMIC DNA]</scope>
    <source>
        <strain evidence="3">RWD-64-598 SS2</strain>
    </source>
</reference>
<organism evidence="2 3">
    <name type="scientific">Coniophora puteana (strain RWD-64-598)</name>
    <name type="common">Brown rot fungus</name>
    <dbReference type="NCBI Taxonomy" id="741705"/>
    <lineage>
        <taxon>Eukaryota</taxon>
        <taxon>Fungi</taxon>
        <taxon>Dikarya</taxon>
        <taxon>Basidiomycota</taxon>
        <taxon>Agaricomycotina</taxon>
        <taxon>Agaricomycetes</taxon>
        <taxon>Agaricomycetidae</taxon>
        <taxon>Boletales</taxon>
        <taxon>Coniophorineae</taxon>
        <taxon>Coniophoraceae</taxon>
        <taxon>Coniophora</taxon>
    </lineage>
</organism>
<accession>A0A5M3MZE3</accession>
<dbReference type="Gene3D" id="1.20.1280.50">
    <property type="match status" value="1"/>
</dbReference>
<dbReference type="GeneID" id="19204931"/>
<evidence type="ECO:0000313" key="2">
    <source>
        <dbReference type="EMBL" id="EIW84396.1"/>
    </source>
</evidence>
<proteinExistence type="predicted"/>
<dbReference type="InterPro" id="IPR001810">
    <property type="entry name" value="F-box_dom"/>
</dbReference>
<feature type="domain" description="F-box" evidence="1">
    <location>
        <begin position="8"/>
        <end position="54"/>
    </location>
</feature>
<dbReference type="SMART" id="SM00256">
    <property type="entry name" value="FBOX"/>
    <property type="match status" value="1"/>
</dbReference>
<dbReference type="OrthoDB" id="2670467at2759"/>
<keyword evidence="3" id="KW-1185">Reference proteome</keyword>
<dbReference type="Pfam" id="PF12937">
    <property type="entry name" value="F-box-like"/>
    <property type="match status" value="1"/>
</dbReference>
<evidence type="ECO:0000259" key="1">
    <source>
        <dbReference type="PROSITE" id="PS50181"/>
    </source>
</evidence>
<dbReference type="PROSITE" id="PS50181">
    <property type="entry name" value="FBOX"/>
    <property type="match status" value="1"/>
</dbReference>
<dbReference type="InterPro" id="IPR036047">
    <property type="entry name" value="F-box-like_dom_sf"/>
</dbReference>
<evidence type="ECO:0000313" key="3">
    <source>
        <dbReference type="Proteomes" id="UP000053558"/>
    </source>
</evidence>